<dbReference type="AlphaFoldDB" id="A0AAD7DD66"/>
<reference evidence="1" key="1">
    <citation type="submission" date="2023-03" db="EMBL/GenBank/DDBJ databases">
        <title>Massive genome expansion in bonnet fungi (Mycena s.s.) driven by repeated elements and novel gene families across ecological guilds.</title>
        <authorList>
            <consortium name="Lawrence Berkeley National Laboratory"/>
            <person name="Harder C.B."/>
            <person name="Miyauchi S."/>
            <person name="Viragh M."/>
            <person name="Kuo A."/>
            <person name="Thoen E."/>
            <person name="Andreopoulos B."/>
            <person name="Lu D."/>
            <person name="Skrede I."/>
            <person name="Drula E."/>
            <person name="Henrissat B."/>
            <person name="Morin E."/>
            <person name="Kohler A."/>
            <person name="Barry K."/>
            <person name="LaButti K."/>
            <person name="Morin E."/>
            <person name="Salamov A."/>
            <person name="Lipzen A."/>
            <person name="Mereny Z."/>
            <person name="Hegedus B."/>
            <person name="Baldrian P."/>
            <person name="Stursova M."/>
            <person name="Weitz H."/>
            <person name="Taylor A."/>
            <person name="Grigoriev I.V."/>
            <person name="Nagy L.G."/>
            <person name="Martin F."/>
            <person name="Kauserud H."/>
        </authorList>
    </citation>
    <scope>NUCLEOTIDE SEQUENCE</scope>
    <source>
        <strain evidence="1">CBHHK067</strain>
    </source>
</reference>
<accession>A0AAD7DD66</accession>
<organism evidence="1 2">
    <name type="scientific">Mycena rosella</name>
    <name type="common">Pink bonnet</name>
    <name type="synonym">Agaricus rosellus</name>
    <dbReference type="NCBI Taxonomy" id="1033263"/>
    <lineage>
        <taxon>Eukaryota</taxon>
        <taxon>Fungi</taxon>
        <taxon>Dikarya</taxon>
        <taxon>Basidiomycota</taxon>
        <taxon>Agaricomycotina</taxon>
        <taxon>Agaricomycetes</taxon>
        <taxon>Agaricomycetidae</taxon>
        <taxon>Agaricales</taxon>
        <taxon>Marasmiineae</taxon>
        <taxon>Mycenaceae</taxon>
        <taxon>Mycena</taxon>
    </lineage>
</organism>
<gene>
    <name evidence="1" type="ORF">B0H17DRAFT_1135694</name>
</gene>
<keyword evidence="2" id="KW-1185">Reference proteome</keyword>
<name>A0AAD7DD66_MYCRO</name>
<protein>
    <submittedName>
        <fullName evidence="1">Uncharacterized protein</fullName>
    </submittedName>
</protein>
<evidence type="ECO:0000313" key="1">
    <source>
        <dbReference type="EMBL" id="KAJ7688487.1"/>
    </source>
</evidence>
<dbReference type="EMBL" id="JARKIE010000079">
    <property type="protein sequence ID" value="KAJ7688487.1"/>
    <property type="molecule type" value="Genomic_DNA"/>
</dbReference>
<dbReference type="Proteomes" id="UP001221757">
    <property type="component" value="Unassembled WGS sequence"/>
</dbReference>
<sequence>MMLSSLRGTILAPAVSTSLISHDNFVSLDIFLSAPVVRPSNIFRIYGLELRKYEPSDDGSRSGIGFGGRFGVWEKHIKTFLFFSFHVHTSLNFIGGPEFEMRSGSTIIPHQVSIEFETLHVYSQSARSSRMCMDANLFQFEFGEEKKTSARKQKWKGFDRLAAHASSQLDRLRLPDGNSLLEKEEIREEGYILIERSH</sequence>
<comment type="caution">
    <text evidence="1">The sequence shown here is derived from an EMBL/GenBank/DDBJ whole genome shotgun (WGS) entry which is preliminary data.</text>
</comment>
<evidence type="ECO:0000313" key="2">
    <source>
        <dbReference type="Proteomes" id="UP001221757"/>
    </source>
</evidence>
<proteinExistence type="predicted"/>